<feature type="region of interest" description="Disordered" evidence="1">
    <location>
        <begin position="524"/>
        <end position="544"/>
    </location>
</feature>
<feature type="region of interest" description="Disordered" evidence="1">
    <location>
        <begin position="47"/>
        <end position="148"/>
    </location>
</feature>
<dbReference type="PANTHER" id="PTHR38887:SF1">
    <property type="entry name" value="RAS MODIFICATION PROTEIN ERF4"/>
    <property type="match status" value="1"/>
</dbReference>
<dbReference type="InterPro" id="IPR053221">
    <property type="entry name" value="Burnettramic_acid_biosynth"/>
</dbReference>
<proteinExistence type="predicted"/>
<gene>
    <name evidence="2" type="ORF">BDY17DRAFT_291943</name>
</gene>
<dbReference type="EMBL" id="MU001632">
    <property type="protein sequence ID" value="KAF2486689.1"/>
    <property type="molecule type" value="Genomic_DNA"/>
</dbReference>
<keyword evidence="3" id="KW-1185">Reference proteome</keyword>
<sequence>MSRRYNRDEYDQYGNQPQQRQRSGGPLGLLVKGVGAGVGVVAEYRAHRKEQKLSRENSAQSDSAEAGPSNAPPQPISRSVADPDLPPPDYAHAVNPAAERSIGSGGPAMSDKKAAWSQYGDEKHGGHYDDDEGDDEGDDDVSSLEGDEQDWELDELLRSDSDAGLPTYDESEVASGNTDGLVREVVEKRSLALSTTPSHPFVRQPLPCPVILPQRRPGSKDRGFVRAYAPLLGECCGIDQDTFLSFLKNFHKSSQASPAFAVVAIATGVLGLVPEPICQAISIAGQVAVGTGEEVQKRARTNNFLDKMNEQLFKPAGLYALIVKYKTQDEVDAAGGNSLLARFGVSSEVVDLNTNHTIAKYDRTPSSQSGSMQTMSRHMQKLRVASGTTQGAMRLPESAPLVWPDVDKAIAKQGPETFKDKTKDAKYFLADYLDRRAQLNYARNDPTSSLIIPESKRSFRSKWADPNHPMFTGGPIGLLSGGLLNPNANSDGRAPSRRHARRRDLRSRRSGRYMDDDADYYDYDYGDRSGYGGRRRRDGRQRGGLISGLVGGVIAATQNSPSNRPAASNDPAPPAPYGDSGAGRRSFDEREMIQQQREVYDSYGKTADYSQYDNAPAPYGRSRQDFGRGGRGRGGRGGGVGGVKRLMKSDVLYLQIVNLPSEAELAEARQQLAMAKQGR</sequence>
<evidence type="ECO:0000313" key="3">
    <source>
        <dbReference type="Proteomes" id="UP000799767"/>
    </source>
</evidence>
<feature type="region of interest" description="Disordered" evidence="1">
    <location>
        <begin position="556"/>
        <end position="584"/>
    </location>
</feature>
<feature type="region of interest" description="Disordered" evidence="1">
    <location>
        <begin position="482"/>
        <end position="511"/>
    </location>
</feature>
<name>A0A6A6Q3T2_9PEZI</name>
<evidence type="ECO:0000313" key="2">
    <source>
        <dbReference type="EMBL" id="KAF2486689.1"/>
    </source>
</evidence>
<dbReference type="Proteomes" id="UP000799767">
    <property type="component" value="Unassembled WGS sequence"/>
</dbReference>
<accession>A0A6A6Q3T2</accession>
<feature type="region of interest" description="Disordered" evidence="1">
    <location>
        <begin position="1"/>
        <end position="31"/>
    </location>
</feature>
<reference evidence="2" key="1">
    <citation type="journal article" date="2020" name="Stud. Mycol.">
        <title>101 Dothideomycetes genomes: a test case for predicting lifestyles and emergence of pathogens.</title>
        <authorList>
            <person name="Haridas S."/>
            <person name="Albert R."/>
            <person name="Binder M."/>
            <person name="Bloem J."/>
            <person name="Labutti K."/>
            <person name="Salamov A."/>
            <person name="Andreopoulos B."/>
            <person name="Baker S."/>
            <person name="Barry K."/>
            <person name="Bills G."/>
            <person name="Bluhm B."/>
            <person name="Cannon C."/>
            <person name="Castanera R."/>
            <person name="Culley D."/>
            <person name="Daum C."/>
            <person name="Ezra D."/>
            <person name="Gonzalez J."/>
            <person name="Henrissat B."/>
            <person name="Kuo A."/>
            <person name="Liang C."/>
            <person name="Lipzen A."/>
            <person name="Lutzoni F."/>
            <person name="Magnuson J."/>
            <person name="Mondo S."/>
            <person name="Nolan M."/>
            <person name="Ohm R."/>
            <person name="Pangilinan J."/>
            <person name="Park H.-J."/>
            <person name="Ramirez L."/>
            <person name="Alfaro M."/>
            <person name="Sun H."/>
            <person name="Tritt A."/>
            <person name="Yoshinaga Y."/>
            <person name="Zwiers L.-H."/>
            <person name="Turgeon B."/>
            <person name="Goodwin S."/>
            <person name="Spatafora J."/>
            <person name="Crous P."/>
            <person name="Grigoriev I."/>
        </authorList>
    </citation>
    <scope>NUCLEOTIDE SEQUENCE</scope>
    <source>
        <strain evidence="2">CBS 113389</strain>
    </source>
</reference>
<dbReference type="AlphaFoldDB" id="A0A6A6Q3T2"/>
<feature type="compositionally biased region" description="Basic and acidic residues" evidence="1">
    <location>
        <begin position="1"/>
        <end position="10"/>
    </location>
</feature>
<feature type="compositionally biased region" description="Acidic residues" evidence="1">
    <location>
        <begin position="129"/>
        <end position="148"/>
    </location>
</feature>
<dbReference type="PANTHER" id="PTHR38887">
    <property type="entry name" value="CHROMOSOME 21, WHOLE GENOME SHOTGUN SEQUENCE"/>
    <property type="match status" value="1"/>
</dbReference>
<feature type="compositionally biased region" description="Polar residues" evidence="1">
    <location>
        <begin position="13"/>
        <end position="22"/>
    </location>
</feature>
<feature type="compositionally biased region" description="Basic and acidic residues" evidence="1">
    <location>
        <begin position="110"/>
        <end position="128"/>
    </location>
</feature>
<dbReference type="OrthoDB" id="3433125at2759"/>
<dbReference type="GeneID" id="54473741"/>
<feature type="compositionally biased region" description="Low complexity" evidence="1">
    <location>
        <begin position="556"/>
        <end position="570"/>
    </location>
</feature>
<dbReference type="RefSeq" id="XP_033593258.1">
    <property type="nucleotide sequence ID" value="XM_033732739.1"/>
</dbReference>
<protein>
    <submittedName>
        <fullName evidence="2">Uncharacterized protein</fullName>
    </submittedName>
</protein>
<evidence type="ECO:0000256" key="1">
    <source>
        <dbReference type="SAM" id="MobiDB-lite"/>
    </source>
</evidence>
<feature type="region of interest" description="Disordered" evidence="1">
    <location>
        <begin position="608"/>
        <end position="641"/>
    </location>
</feature>
<organism evidence="2 3">
    <name type="scientific">Neohortaea acidophila</name>
    <dbReference type="NCBI Taxonomy" id="245834"/>
    <lineage>
        <taxon>Eukaryota</taxon>
        <taxon>Fungi</taxon>
        <taxon>Dikarya</taxon>
        <taxon>Ascomycota</taxon>
        <taxon>Pezizomycotina</taxon>
        <taxon>Dothideomycetes</taxon>
        <taxon>Dothideomycetidae</taxon>
        <taxon>Mycosphaerellales</taxon>
        <taxon>Teratosphaeriaceae</taxon>
        <taxon>Neohortaea</taxon>
    </lineage>
</organism>
<feature type="compositionally biased region" description="Basic residues" evidence="1">
    <location>
        <begin position="495"/>
        <end position="511"/>
    </location>
</feature>